<proteinExistence type="inferred from homology"/>
<feature type="compositionally biased region" description="Basic and acidic residues" evidence="10">
    <location>
        <begin position="279"/>
        <end position="298"/>
    </location>
</feature>
<dbReference type="InterPro" id="IPR046753">
    <property type="entry name" value="TOIP1/2_C"/>
</dbReference>
<dbReference type="Proteomes" id="UP000515152">
    <property type="component" value="Chromosome 10"/>
</dbReference>
<evidence type="ECO:0000256" key="3">
    <source>
        <dbReference type="ARBA" id="ARBA00022553"/>
    </source>
</evidence>
<evidence type="ECO:0000256" key="2">
    <source>
        <dbReference type="ARBA" id="ARBA00007860"/>
    </source>
</evidence>
<evidence type="ECO:0000313" key="14">
    <source>
        <dbReference type="RefSeq" id="XP_031431173.1"/>
    </source>
</evidence>
<dbReference type="Pfam" id="PF05609">
    <property type="entry name" value="LAP1_C"/>
    <property type="match status" value="1"/>
</dbReference>
<feature type="compositionally biased region" description="Low complexity" evidence="10">
    <location>
        <begin position="160"/>
        <end position="174"/>
    </location>
</feature>
<evidence type="ECO:0000256" key="9">
    <source>
        <dbReference type="ARBA" id="ARBA00037847"/>
    </source>
</evidence>
<evidence type="ECO:0000256" key="4">
    <source>
        <dbReference type="ARBA" id="ARBA00022692"/>
    </source>
</evidence>
<name>A0A6P8FT31_CLUHA</name>
<evidence type="ECO:0000256" key="6">
    <source>
        <dbReference type="ARBA" id="ARBA00023136"/>
    </source>
</evidence>
<dbReference type="GO" id="GO:0061024">
    <property type="term" value="P:membrane organization"/>
    <property type="evidence" value="ECO:0007669"/>
    <property type="project" value="TreeGrafter"/>
</dbReference>
<keyword evidence="5 11" id="KW-1133">Transmembrane helix</keyword>
<gene>
    <name evidence="14" type="primary">LOC105907110</name>
</gene>
<comment type="similarity">
    <text evidence="2">Belongs to the TOR1AIP family.</text>
</comment>
<dbReference type="RefSeq" id="XP_031431173.1">
    <property type="nucleotide sequence ID" value="XM_031575313.2"/>
</dbReference>
<reference evidence="14" key="1">
    <citation type="submission" date="2025-08" db="UniProtKB">
        <authorList>
            <consortium name="RefSeq"/>
        </authorList>
    </citation>
    <scope>IDENTIFICATION</scope>
</reference>
<feature type="region of interest" description="Disordered" evidence="10">
    <location>
        <begin position="1"/>
        <end position="359"/>
    </location>
</feature>
<dbReference type="GO" id="GO:0005635">
    <property type="term" value="C:nuclear envelope"/>
    <property type="evidence" value="ECO:0007669"/>
    <property type="project" value="UniProtKB-SubCell"/>
</dbReference>
<accession>A0A6P8FT31</accession>
<dbReference type="Gene3D" id="3.40.50.12190">
    <property type="match status" value="1"/>
</dbReference>
<feature type="compositionally biased region" description="Low complexity" evidence="10">
    <location>
        <begin position="263"/>
        <end position="277"/>
    </location>
</feature>
<dbReference type="GO" id="GO:0016020">
    <property type="term" value="C:membrane"/>
    <property type="evidence" value="ECO:0007669"/>
    <property type="project" value="TreeGrafter"/>
</dbReference>
<evidence type="ECO:0000256" key="10">
    <source>
        <dbReference type="SAM" id="MobiDB-lite"/>
    </source>
</evidence>
<evidence type="ECO:0000256" key="8">
    <source>
        <dbReference type="ARBA" id="ARBA00023242"/>
    </source>
</evidence>
<protein>
    <submittedName>
        <fullName evidence="14">Torsin-1A-interacting protein 2-like isoform X3</fullName>
    </submittedName>
</protein>
<comment type="subcellular location">
    <subcellularLocation>
        <location evidence="9">Endomembrane system</location>
        <topology evidence="9">Single-pass membrane protein</topology>
    </subcellularLocation>
    <subcellularLocation>
        <location evidence="1">Nucleus envelope</location>
    </subcellularLocation>
</comment>
<feature type="region of interest" description="Disordered" evidence="10">
    <location>
        <begin position="372"/>
        <end position="407"/>
    </location>
</feature>
<dbReference type="InterPro" id="IPR038599">
    <property type="entry name" value="LAP1C-like_C_sf"/>
</dbReference>
<dbReference type="AlphaFoldDB" id="A0A6P8FT31"/>
<organism evidence="13 14">
    <name type="scientific">Clupea harengus</name>
    <name type="common">Atlantic herring</name>
    <dbReference type="NCBI Taxonomy" id="7950"/>
    <lineage>
        <taxon>Eukaryota</taxon>
        <taxon>Metazoa</taxon>
        <taxon>Chordata</taxon>
        <taxon>Craniata</taxon>
        <taxon>Vertebrata</taxon>
        <taxon>Euteleostomi</taxon>
        <taxon>Actinopterygii</taxon>
        <taxon>Neopterygii</taxon>
        <taxon>Teleostei</taxon>
        <taxon>Clupei</taxon>
        <taxon>Clupeiformes</taxon>
        <taxon>Clupeoidei</taxon>
        <taxon>Clupeidae</taxon>
        <taxon>Clupea</taxon>
    </lineage>
</organism>
<keyword evidence="13" id="KW-1185">Reference proteome</keyword>
<feature type="domain" description="Torsin-1A-interacting protein 1/2 AAA+ activator" evidence="12">
    <location>
        <begin position="449"/>
        <end position="666"/>
    </location>
</feature>
<evidence type="ECO:0000259" key="12">
    <source>
        <dbReference type="Pfam" id="PF05609"/>
    </source>
</evidence>
<sequence length="666" mass="70430">MDVSHEDKEMPEGNRLNEKVSEEGDRSSEEKEEDHLSRNKDEVGGGDSALADKGALGGDEGHKAGCEGDAATPGTVQSNETAGAESALLSETTEELITGAPGEGATEAPAVSQPDAEGDIGAATAVTPQMEEKDVQSTTDEGISSGDASDKPAADTLTVAGPAAGGDIDAATDAIKTQEGRDGKRTSNEDLTKETTDEEMTVAPGKGATEATVVSQPDAEGATGGATAVTQQMEEKDVRGTTDEGISSGDASDKPAADTLTVAGPAAGGDIDAATDAIKTQEGRDGKRTSNEDLTKETTDEEMTVAPGKGATEATVVSQPDAEGATGGATAVTQQMEEKDVRGTNEGISSGDASGKPTTETLTVEAAAATAGSDIGGLEREIPETEEQAPDQQRRTEEERIDPIPPSATTSNLHFPVVLVIGAVSFLVLALLVVQWQPTAEPKRPNLDRLEVLREELAKVEQSFRSQRPEVWRRSRIHLQRHLKSAPPSEPVSLILVGGYRAEKTLGCLAERLAKAFSLALNGSVLQVDGASLANMDHDQVKLDLDNQLREAFEGDKQAAVIHRLEELPPSSSLIFYRYCDHENAAFKHPLLAFTVLLPQDAVGPEFSISQVEELVHSHIHKKFLTSDQPDTFDRMDVDKLSGLWSRISHLILPVNMEEHMERGGC</sequence>
<evidence type="ECO:0000256" key="11">
    <source>
        <dbReference type="SAM" id="Phobius"/>
    </source>
</evidence>
<keyword evidence="8" id="KW-0539">Nucleus</keyword>
<feature type="compositionally biased region" description="Basic and acidic residues" evidence="10">
    <location>
        <begin position="1"/>
        <end position="43"/>
    </location>
</feature>
<keyword evidence="3" id="KW-0597">Phosphoprotein</keyword>
<feature type="compositionally biased region" description="Basic and acidic residues" evidence="10">
    <location>
        <begin position="233"/>
        <end position="242"/>
    </location>
</feature>
<dbReference type="GeneID" id="105907110"/>
<keyword evidence="7" id="KW-0325">Glycoprotein</keyword>
<keyword evidence="4 11" id="KW-0812">Transmembrane</keyword>
<dbReference type="InterPro" id="IPR008662">
    <property type="entry name" value="TOIP1/2"/>
</dbReference>
<feature type="compositionally biased region" description="Basic and acidic residues" evidence="10">
    <location>
        <begin position="392"/>
        <end position="402"/>
    </location>
</feature>
<evidence type="ECO:0000313" key="13">
    <source>
        <dbReference type="Proteomes" id="UP000515152"/>
    </source>
</evidence>
<feature type="compositionally biased region" description="Low complexity" evidence="10">
    <location>
        <begin position="84"/>
        <end position="110"/>
    </location>
</feature>
<dbReference type="PANTHER" id="PTHR18843:SF7">
    <property type="entry name" value="LAMINA-ASSOCIATED POLYPEPTIDE 1B ISOFORM 1-RELATED"/>
    <property type="match status" value="1"/>
</dbReference>
<feature type="transmembrane region" description="Helical" evidence="11">
    <location>
        <begin position="413"/>
        <end position="434"/>
    </location>
</feature>
<dbReference type="PANTHER" id="PTHR18843">
    <property type="entry name" value="TORSIN-1A-INTERACTING PROTEIN"/>
    <property type="match status" value="1"/>
</dbReference>
<feature type="compositionally biased region" description="Basic and acidic residues" evidence="10">
    <location>
        <begin position="176"/>
        <end position="195"/>
    </location>
</feature>
<keyword evidence="6 11" id="KW-0472">Membrane</keyword>
<evidence type="ECO:0000256" key="7">
    <source>
        <dbReference type="ARBA" id="ARBA00023180"/>
    </source>
</evidence>
<evidence type="ECO:0000256" key="1">
    <source>
        <dbReference type="ARBA" id="ARBA00004259"/>
    </source>
</evidence>
<dbReference type="GO" id="GO:0001671">
    <property type="term" value="F:ATPase activator activity"/>
    <property type="evidence" value="ECO:0007669"/>
    <property type="project" value="InterPro"/>
</dbReference>
<evidence type="ECO:0000256" key="5">
    <source>
        <dbReference type="ARBA" id="ARBA00022989"/>
    </source>
</evidence>